<evidence type="ECO:0000256" key="9">
    <source>
        <dbReference type="PROSITE-ProRule" id="PRU00284"/>
    </source>
</evidence>
<dbReference type="Pfam" id="PF00015">
    <property type="entry name" value="MCPsignal"/>
    <property type="match status" value="1"/>
</dbReference>
<evidence type="ECO:0000313" key="13">
    <source>
        <dbReference type="EMBL" id="EEG77644.1"/>
    </source>
</evidence>
<evidence type="ECO:0000256" key="6">
    <source>
        <dbReference type="ARBA" id="ARBA00023136"/>
    </source>
</evidence>
<dbReference type="AlphaFoldDB" id="C0GFV5"/>
<keyword evidence="4 10" id="KW-0812">Transmembrane</keyword>
<feature type="domain" description="Methyl-accepting transducer" evidence="11">
    <location>
        <begin position="366"/>
        <end position="617"/>
    </location>
</feature>
<keyword evidence="14" id="KW-1185">Reference proteome</keyword>
<dbReference type="Gene3D" id="1.10.287.950">
    <property type="entry name" value="Methyl-accepting chemotaxis protein"/>
    <property type="match status" value="1"/>
</dbReference>
<dbReference type="Pfam" id="PF02743">
    <property type="entry name" value="dCache_1"/>
    <property type="match status" value="1"/>
</dbReference>
<keyword evidence="6 10" id="KW-0472">Membrane</keyword>
<feature type="domain" description="HAMP" evidence="12">
    <location>
        <begin position="316"/>
        <end position="368"/>
    </location>
</feature>
<dbReference type="SUPFAM" id="SSF58104">
    <property type="entry name" value="Methyl-accepting chemotaxis protein (MCP) signaling domain"/>
    <property type="match status" value="1"/>
</dbReference>
<evidence type="ECO:0000256" key="3">
    <source>
        <dbReference type="ARBA" id="ARBA00022500"/>
    </source>
</evidence>
<evidence type="ECO:0000256" key="7">
    <source>
        <dbReference type="ARBA" id="ARBA00023224"/>
    </source>
</evidence>
<dbReference type="EMBL" id="ACJM01000006">
    <property type="protein sequence ID" value="EEG77644.1"/>
    <property type="molecule type" value="Genomic_DNA"/>
</dbReference>
<sequence length="632" mass="68121">MKMSLKMKLLLIISILIIITVSVLQLMSVRLSGQALEEQKETELRSLVEKTAGAINLSIDGARRALDAITLSPELQAVLGQTAANGEEPVEPEALLQFFAGFEESQEDIETVLFLDRRGIVVADDEYGNLVGMDLSDRGYFHGLTFGNQDYFLDEVIVSRTTENRVIPYAKRLTGETGGFAGVVAVVLNFDTFIEDFAAELAVGETGEATLIDRRGEIMYHSDPELVGENLLELATEEMREQLADMIRTGQATNGYFTEHGTEHIFFAEPVGNWYLILEMEETEYLAASIAIRNSGLLLGLLFILLGALAAFFFANRITSPIIRVSKVLHRAGKGDLTESIEVQSRDEVGRLAESVNTMISGQRNILQQVLAASQNVASHSEELSASVEESNASMQQVASTVDLEVAQKAQEIVHASADAVQRGQTMEQQASEGEIAVQDAVRSMEEISQATGEVHSVIHQLNNASEQIGSIVVTITDIAEQTNLLALNAAIEAARAGEQGRGFAVVAEEVRKLAEQSSSAAGEIGELIINIQTKTGNAVTKIADAGKIVEAGTSRASRAGERLEEIRSAAAEVKGQIERIVVQAEAQSASAQEIAAGTEEQTAVLEEISATSNQLAAMAEELNVIVANFKL</sequence>
<dbReference type="InterPro" id="IPR033479">
    <property type="entry name" value="dCache_1"/>
</dbReference>
<dbReference type="Gene3D" id="3.30.450.20">
    <property type="entry name" value="PAS domain"/>
    <property type="match status" value="1"/>
</dbReference>
<keyword evidence="2" id="KW-1003">Cell membrane</keyword>
<dbReference type="PROSITE" id="PS50111">
    <property type="entry name" value="CHEMOTAXIS_TRANSDUC_2"/>
    <property type="match status" value="1"/>
</dbReference>
<dbReference type="GO" id="GO:0005886">
    <property type="term" value="C:plasma membrane"/>
    <property type="evidence" value="ECO:0007669"/>
    <property type="project" value="UniProtKB-SubCell"/>
</dbReference>
<comment type="similarity">
    <text evidence="8">Belongs to the methyl-accepting chemotaxis (MCP) protein family.</text>
</comment>
<keyword evidence="7 9" id="KW-0807">Transducer</keyword>
<evidence type="ECO:0000256" key="4">
    <source>
        <dbReference type="ARBA" id="ARBA00022692"/>
    </source>
</evidence>
<dbReference type="SMART" id="SM00304">
    <property type="entry name" value="HAMP"/>
    <property type="match status" value="1"/>
</dbReference>
<evidence type="ECO:0000256" key="5">
    <source>
        <dbReference type="ARBA" id="ARBA00022989"/>
    </source>
</evidence>
<feature type="transmembrane region" description="Helical" evidence="10">
    <location>
        <begin position="296"/>
        <end position="315"/>
    </location>
</feature>
<dbReference type="InterPro" id="IPR003660">
    <property type="entry name" value="HAMP_dom"/>
</dbReference>
<dbReference type="STRING" id="555088.DealDRAFT_1364"/>
<dbReference type="PROSITE" id="PS50885">
    <property type="entry name" value="HAMP"/>
    <property type="match status" value="1"/>
</dbReference>
<comment type="caution">
    <text evidence="13">The sequence shown here is derived from an EMBL/GenBank/DDBJ whole genome shotgun (WGS) entry which is preliminary data.</text>
</comment>
<dbReference type="Pfam" id="PF00672">
    <property type="entry name" value="HAMP"/>
    <property type="match status" value="1"/>
</dbReference>
<evidence type="ECO:0000256" key="8">
    <source>
        <dbReference type="ARBA" id="ARBA00029447"/>
    </source>
</evidence>
<dbReference type="CDD" id="cd12914">
    <property type="entry name" value="PDC1_DGC_like"/>
    <property type="match status" value="1"/>
</dbReference>
<dbReference type="SMART" id="SM00283">
    <property type="entry name" value="MA"/>
    <property type="match status" value="1"/>
</dbReference>
<name>C0GFV5_DETAL</name>
<evidence type="ECO:0000259" key="12">
    <source>
        <dbReference type="PROSITE" id="PS50885"/>
    </source>
</evidence>
<dbReference type="GO" id="GO:0006935">
    <property type="term" value="P:chemotaxis"/>
    <property type="evidence" value="ECO:0007669"/>
    <property type="project" value="UniProtKB-KW"/>
</dbReference>
<proteinExistence type="inferred from homology"/>
<keyword evidence="3" id="KW-0145">Chemotaxis</keyword>
<protein>
    <submittedName>
        <fullName evidence="13">Methyl-accepting chemotaxis sensory transducer</fullName>
    </submittedName>
</protein>
<dbReference type="Proteomes" id="UP000006443">
    <property type="component" value="Unassembled WGS sequence"/>
</dbReference>
<dbReference type="CDD" id="cd06225">
    <property type="entry name" value="HAMP"/>
    <property type="match status" value="1"/>
</dbReference>
<dbReference type="eggNOG" id="COG0840">
    <property type="taxonomic scope" value="Bacteria"/>
</dbReference>
<accession>C0GFV5</accession>
<evidence type="ECO:0000256" key="2">
    <source>
        <dbReference type="ARBA" id="ARBA00022475"/>
    </source>
</evidence>
<dbReference type="GO" id="GO:0007165">
    <property type="term" value="P:signal transduction"/>
    <property type="evidence" value="ECO:0007669"/>
    <property type="project" value="UniProtKB-KW"/>
</dbReference>
<dbReference type="CDD" id="cd11386">
    <property type="entry name" value="MCP_signal"/>
    <property type="match status" value="1"/>
</dbReference>
<keyword evidence="5 10" id="KW-1133">Transmembrane helix</keyword>
<dbReference type="PANTHER" id="PTHR32089:SF112">
    <property type="entry name" value="LYSOZYME-LIKE PROTEIN-RELATED"/>
    <property type="match status" value="1"/>
</dbReference>
<evidence type="ECO:0000256" key="10">
    <source>
        <dbReference type="SAM" id="Phobius"/>
    </source>
</evidence>
<comment type="subcellular location">
    <subcellularLocation>
        <location evidence="1">Cell membrane</location>
        <topology evidence="1">Multi-pass membrane protein</topology>
    </subcellularLocation>
</comment>
<dbReference type="PANTHER" id="PTHR32089">
    <property type="entry name" value="METHYL-ACCEPTING CHEMOTAXIS PROTEIN MCPB"/>
    <property type="match status" value="1"/>
</dbReference>
<dbReference type="InterPro" id="IPR004089">
    <property type="entry name" value="MCPsignal_dom"/>
</dbReference>
<gene>
    <name evidence="13" type="ORF">DealDRAFT_1364</name>
</gene>
<reference evidence="13 14" key="1">
    <citation type="submission" date="2009-02" db="EMBL/GenBank/DDBJ databases">
        <title>Sequencing of the draft genome and assembly of Dethiobacter alkaliphilus AHT 1.</title>
        <authorList>
            <consortium name="US DOE Joint Genome Institute (JGI-PGF)"/>
            <person name="Lucas S."/>
            <person name="Copeland A."/>
            <person name="Lapidus A."/>
            <person name="Glavina del Rio T."/>
            <person name="Dalin E."/>
            <person name="Tice H."/>
            <person name="Bruce D."/>
            <person name="Goodwin L."/>
            <person name="Pitluck S."/>
            <person name="Larimer F."/>
            <person name="Land M.L."/>
            <person name="Hauser L."/>
            <person name="Muyzer G."/>
        </authorList>
    </citation>
    <scope>NUCLEOTIDE SEQUENCE [LARGE SCALE GENOMIC DNA]</scope>
    <source>
        <strain evidence="13 14">AHT 1</strain>
    </source>
</reference>
<dbReference type="CDD" id="cd12912">
    <property type="entry name" value="PDC2_MCP_like"/>
    <property type="match status" value="1"/>
</dbReference>
<organism evidence="13 14">
    <name type="scientific">Dethiobacter alkaliphilus AHT 1</name>
    <dbReference type="NCBI Taxonomy" id="555088"/>
    <lineage>
        <taxon>Bacteria</taxon>
        <taxon>Bacillati</taxon>
        <taxon>Bacillota</taxon>
        <taxon>Dethiobacteria</taxon>
        <taxon>Dethiobacterales</taxon>
        <taxon>Dethiobacteraceae</taxon>
        <taxon>Dethiobacter</taxon>
    </lineage>
</organism>
<evidence type="ECO:0000259" key="11">
    <source>
        <dbReference type="PROSITE" id="PS50111"/>
    </source>
</evidence>
<evidence type="ECO:0000256" key="1">
    <source>
        <dbReference type="ARBA" id="ARBA00004651"/>
    </source>
</evidence>
<evidence type="ECO:0000313" key="14">
    <source>
        <dbReference type="Proteomes" id="UP000006443"/>
    </source>
</evidence>